<dbReference type="AlphaFoldDB" id="A0A158QHV6"/>
<evidence type="ECO:0000256" key="2">
    <source>
        <dbReference type="ARBA" id="ARBA00022692"/>
    </source>
</evidence>
<evidence type="ECO:0000256" key="4">
    <source>
        <dbReference type="ARBA" id="ARBA00023136"/>
    </source>
</evidence>
<accession>A0A158QHV6</accession>
<evidence type="ECO:0000313" key="7">
    <source>
        <dbReference type="EMBL" id="VDO03991.1"/>
    </source>
</evidence>
<name>A0A158QHV6_RODNA</name>
<reference evidence="9" key="1">
    <citation type="submission" date="2016-04" db="UniProtKB">
        <authorList>
            <consortium name="WormBaseParasite"/>
        </authorList>
    </citation>
    <scope>IDENTIFICATION</scope>
</reference>
<protein>
    <submittedName>
        <fullName evidence="9">Protein-cysteine N-palmitoyltransferase Rasp</fullName>
    </submittedName>
</protein>
<dbReference type="PANTHER" id="PTHR13285">
    <property type="entry name" value="ACYLTRANSFERASE"/>
    <property type="match status" value="1"/>
</dbReference>
<organism evidence="9">
    <name type="scientific">Rodentolepis nana</name>
    <name type="common">Dwarf tapeworm</name>
    <name type="synonym">Hymenolepis nana</name>
    <dbReference type="NCBI Taxonomy" id="102285"/>
    <lineage>
        <taxon>Eukaryota</taxon>
        <taxon>Metazoa</taxon>
        <taxon>Spiralia</taxon>
        <taxon>Lophotrochozoa</taxon>
        <taxon>Platyhelminthes</taxon>
        <taxon>Cestoda</taxon>
        <taxon>Eucestoda</taxon>
        <taxon>Cyclophyllidea</taxon>
        <taxon>Hymenolepididae</taxon>
        <taxon>Rodentolepis</taxon>
    </lineage>
</organism>
<dbReference type="GO" id="GO:0005783">
    <property type="term" value="C:endoplasmic reticulum"/>
    <property type="evidence" value="ECO:0007669"/>
    <property type="project" value="TreeGrafter"/>
</dbReference>
<proteinExistence type="inferred from homology"/>
<dbReference type="STRING" id="102285.A0A158QHV6"/>
<keyword evidence="4 6" id="KW-0472">Membrane</keyword>
<keyword evidence="8" id="KW-1185">Reference proteome</keyword>
<feature type="transmembrane region" description="Helical" evidence="6">
    <location>
        <begin position="302"/>
        <end position="323"/>
    </location>
</feature>
<sequence length="372" mass="42739">MSAEPKSIQVNRLSVHDLFIILSYSLYPPTFLFGPLTLYSDWCSSRQNEVTRSVMVPSDYKGCLTTRILSRKSLVWRGVRLLFWLLFWELVIHVVYPNALVYCMTEPIMGVPPPPLDSNATTFHGSRYIITDRSAPGCAIYLLGMQFYFTYLLLYGWPSWFSDLDMLLNKGTSSDNGVPCLVPDGPQFAIHNLNEHTFLHAYFDSFPYRTFDRGLYNFLKWHVYLPFLNQSQGPSVGRKVLAGLLVFGFVLIFHTMNGVNGIWVLINVLQVFFEQLIRWAYKSTKFGDSVRARFSPNNIQRLTGILCSVSGMLSSAGFFFFTLGYSSGIWILYLMFFDPIYLPVSLVLFYCTYQISTEMKNLRNSKIESKLC</sequence>
<feature type="transmembrane region" description="Helical" evidence="6">
    <location>
        <begin position="240"/>
        <end position="256"/>
    </location>
</feature>
<dbReference type="WBParaSite" id="HNAJ_0000813501-mRNA-1">
    <property type="protein sequence ID" value="HNAJ_0000813501-mRNA-1"/>
    <property type="gene ID" value="HNAJ_0000813501"/>
</dbReference>
<feature type="transmembrane region" description="Helical" evidence="6">
    <location>
        <begin position="139"/>
        <end position="157"/>
    </location>
</feature>
<comment type="subcellular location">
    <subcellularLocation>
        <location evidence="1">Membrane</location>
        <topology evidence="1">Multi-pass membrane protein</topology>
    </subcellularLocation>
</comment>
<evidence type="ECO:0000256" key="5">
    <source>
        <dbReference type="ARBA" id="ARBA00038268"/>
    </source>
</evidence>
<feature type="transmembrane region" description="Helical" evidence="6">
    <location>
        <begin position="74"/>
        <end position="96"/>
    </location>
</feature>
<dbReference type="PANTHER" id="PTHR13285:SF18">
    <property type="entry name" value="PROTEIN-CYSTEINE N-PALMITOYLTRANSFERASE RASP"/>
    <property type="match status" value="1"/>
</dbReference>
<gene>
    <name evidence="7" type="ORF">HNAJ_LOCUS8131</name>
</gene>
<evidence type="ECO:0000313" key="9">
    <source>
        <dbReference type="WBParaSite" id="HNAJ_0000813501-mRNA-1"/>
    </source>
</evidence>
<keyword evidence="3 6" id="KW-1133">Transmembrane helix</keyword>
<dbReference type="EMBL" id="UZAE01012203">
    <property type="protein sequence ID" value="VDO03991.1"/>
    <property type="molecule type" value="Genomic_DNA"/>
</dbReference>
<evidence type="ECO:0000256" key="1">
    <source>
        <dbReference type="ARBA" id="ARBA00004141"/>
    </source>
</evidence>
<dbReference type="InterPro" id="IPR004299">
    <property type="entry name" value="MBOAT_fam"/>
</dbReference>
<dbReference type="Pfam" id="PF03062">
    <property type="entry name" value="MBOAT"/>
    <property type="match status" value="2"/>
</dbReference>
<dbReference type="OrthoDB" id="420606at2759"/>
<comment type="similarity">
    <text evidence="5">Belongs to the membrane-bound acyltransferase family. HHAT subfamily.</text>
</comment>
<reference evidence="7 8" key="2">
    <citation type="submission" date="2018-11" db="EMBL/GenBank/DDBJ databases">
        <authorList>
            <consortium name="Pathogen Informatics"/>
        </authorList>
    </citation>
    <scope>NUCLEOTIDE SEQUENCE [LARGE SCALE GENOMIC DNA]</scope>
</reference>
<keyword evidence="2 6" id="KW-0812">Transmembrane</keyword>
<evidence type="ECO:0000313" key="8">
    <source>
        <dbReference type="Proteomes" id="UP000278807"/>
    </source>
</evidence>
<evidence type="ECO:0000256" key="6">
    <source>
        <dbReference type="SAM" id="Phobius"/>
    </source>
</evidence>
<feature type="transmembrane region" description="Helical" evidence="6">
    <location>
        <begin position="329"/>
        <end position="353"/>
    </location>
</feature>
<evidence type="ECO:0000256" key="3">
    <source>
        <dbReference type="ARBA" id="ARBA00022989"/>
    </source>
</evidence>
<dbReference type="GO" id="GO:0016020">
    <property type="term" value="C:membrane"/>
    <property type="evidence" value="ECO:0007669"/>
    <property type="project" value="UniProtKB-SubCell"/>
</dbReference>
<dbReference type="Proteomes" id="UP000278807">
    <property type="component" value="Unassembled WGS sequence"/>
</dbReference>
<dbReference type="GO" id="GO:0016409">
    <property type="term" value="F:palmitoyltransferase activity"/>
    <property type="evidence" value="ECO:0007669"/>
    <property type="project" value="TreeGrafter"/>
</dbReference>
<dbReference type="InterPro" id="IPR051085">
    <property type="entry name" value="MB_O-acyltransferase"/>
</dbReference>